<gene>
    <name evidence="3" type="ORF">A1O9_00026</name>
</gene>
<dbReference type="Pfam" id="PF00472">
    <property type="entry name" value="RF-1"/>
    <property type="match status" value="1"/>
</dbReference>
<evidence type="ECO:0000259" key="2">
    <source>
        <dbReference type="Pfam" id="PF00472"/>
    </source>
</evidence>
<feature type="region of interest" description="Disordered" evidence="1">
    <location>
        <begin position="147"/>
        <end position="191"/>
    </location>
</feature>
<comment type="caution">
    <text evidence="3">The sequence shown here is derived from an EMBL/GenBank/DDBJ whole genome shotgun (WGS) entry which is preliminary data.</text>
</comment>
<dbReference type="GO" id="GO:0016150">
    <property type="term" value="F:translation release factor activity, codon nonspecific"/>
    <property type="evidence" value="ECO:0007669"/>
    <property type="project" value="TreeGrafter"/>
</dbReference>
<reference evidence="3 4" key="1">
    <citation type="submission" date="2013-03" db="EMBL/GenBank/DDBJ databases">
        <title>The Genome Sequence of Exophiala aquamarina CBS 119918.</title>
        <authorList>
            <consortium name="The Broad Institute Genomics Platform"/>
            <person name="Cuomo C."/>
            <person name="de Hoog S."/>
            <person name="Gorbushina A."/>
            <person name="Walker B."/>
            <person name="Young S.K."/>
            <person name="Zeng Q."/>
            <person name="Gargeya S."/>
            <person name="Fitzgerald M."/>
            <person name="Haas B."/>
            <person name="Abouelleil A."/>
            <person name="Allen A.W."/>
            <person name="Alvarado L."/>
            <person name="Arachchi H.M."/>
            <person name="Berlin A.M."/>
            <person name="Chapman S.B."/>
            <person name="Gainer-Dewar J."/>
            <person name="Goldberg J."/>
            <person name="Griggs A."/>
            <person name="Gujja S."/>
            <person name="Hansen M."/>
            <person name="Howarth C."/>
            <person name="Imamovic A."/>
            <person name="Ireland A."/>
            <person name="Larimer J."/>
            <person name="McCowan C."/>
            <person name="Murphy C."/>
            <person name="Pearson M."/>
            <person name="Poon T.W."/>
            <person name="Priest M."/>
            <person name="Roberts A."/>
            <person name="Saif S."/>
            <person name="Shea T."/>
            <person name="Sisk P."/>
            <person name="Sykes S."/>
            <person name="Wortman J."/>
            <person name="Nusbaum C."/>
            <person name="Birren B."/>
        </authorList>
    </citation>
    <scope>NUCLEOTIDE SEQUENCE [LARGE SCALE GENOMIC DNA]</scope>
    <source>
        <strain evidence="3 4">CBS 119918</strain>
    </source>
</reference>
<protein>
    <recommendedName>
        <fullName evidence="2">Prokaryotic-type class I peptide chain release factors domain-containing protein</fullName>
    </recommendedName>
</protein>
<dbReference type="VEuPathDB" id="FungiDB:A1O9_00026"/>
<dbReference type="GO" id="GO:0005762">
    <property type="term" value="C:mitochondrial large ribosomal subunit"/>
    <property type="evidence" value="ECO:0007669"/>
    <property type="project" value="TreeGrafter"/>
</dbReference>
<dbReference type="EMBL" id="AMGV01000001">
    <property type="protein sequence ID" value="KEF62054.1"/>
    <property type="molecule type" value="Genomic_DNA"/>
</dbReference>
<dbReference type="InterPro" id="IPR000352">
    <property type="entry name" value="Pep_chain_release_fac_I"/>
</dbReference>
<dbReference type="Proteomes" id="UP000027920">
    <property type="component" value="Unassembled WGS sequence"/>
</dbReference>
<feature type="domain" description="Prokaryotic-type class I peptide chain release factors" evidence="2">
    <location>
        <begin position="60"/>
        <end position="184"/>
    </location>
</feature>
<evidence type="ECO:0000313" key="4">
    <source>
        <dbReference type="Proteomes" id="UP000027920"/>
    </source>
</evidence>
<evidence type="ECO:0000256" key="1">
    <source>
        <dbReference type="SAM" id="MobiDB-lite"/>
    </source>
</evidence>
<dbReference type="SUPFAM" id="SSF110916">
    <property type="entry name" value="Peptidyl-tRNA hydrolase domain-like"/>
    <property type="match status" value="1"/>
</dbReference>
<dbReference type="RefSeq" id="XP_013264644.1">
    <property type="nucleotide sequence ID" value="XM_013409190.1"/>
</dbReference>
<dbReference type="Gene3D" id="3.30.160.20">
    <property type="match status" value="1"/>
</dbReference>
<feature type="compositionally biased region" description="Basic and acidic residues" evidence="1">
    <location>
        <begin position="180"/>
        <end position="191"/>
    </location>
</feature>
<dbReference type="STRING" id="1182545.A0A072PPK8"/>
<proteinExistence type="predicted"/>
<dbReference type="GO" id="GO:0070126">
    <property type="term" value="P:mitochondrial translational termination"/>
    <property type="evidence" value="ECO:0007669"/>
    <property type="project" value="TreeGrafter"/>
</dbReference>
<dbReference type="PANTHER" id="PTHR11075">
    <property type="entry name" value="PEPTIDE CHAIN RELEASE FACTOR"/>
    <property type="match status" value="1"/>
</dbReference>
<dbReference type="GO" id="GO:0004045">
    <property type="term" value="F:peptidyl-tRNA hydrolase activity"/>
    <property type="evidence" value="ECO:0007669"/>
    <property type="project" value="TreeGrafter"/>
</dbReference>
<dbReference type="OrthoDB" id="270639at2759"/>
<dbReference type="AlphaFoldDB" id="A0A072PPK8"/>
<sequence length="191" mass="21883">MLAWQRTARSTSVQLENTVWLSSIQRWSSTRSEHPEYNYDAARDWFRNQYSPDTLSKIGEVTYSRSSGPGGQNVNKLNSKAQLRVPLDQLFPLIPTVLHKGVLSSRYCAGKSSSILIQADDSRKQQANKETCFRKLNELIAEVYSHSVPGETSEEQKQKVERLQKKEKEARLKAKKLHSSKKESRGKPRFD</sequence>
<feature type="compositionally biased region" description="Basic and acidic residues" evidence="1">
    <location>
        <begin position="154"/>
        <end position="172"/>
    </location>
</feature>
<accession>A0A072PPK8</accession>
<dbReference type="PANTHER" id="PTHR11075:SF54">
    <property type="entry name" value="LARGE RIBOSOMAL SUBUNIT PROTEIN ML62"/>
    <property type="match status" value="1"/>
</dbReference>
<dbReference type="InterPro" id="IPR052104">
    <property type="entry name" value="Mito_Release_Factor_mL62"/>
</dbReference>
<dbReference type="HOGENOM" id="CLU_089470_0_1_1"/>
<evidence type="ECO:0000313" key="3">
    <source>
        <dbReference type="EMBL" id="KEF62054.1"/>
    </source>
</evidence>
<organism evidence="3 4">
    <name type="scientific">Exophiala aquamarina CBS 119918</name>
    <dbReference type="NCBI Taxonomy" id="1182545"/>
    <lineage>
        <taxon>Eukaryota</taxon>
        <taxon>Fungi</taxon>
        <taxon>Dikarya</taxon>
        <taxon>Ascomycota</taxon>
        <taxon>Pezizomycotina</taxon>
        <taxon>Eurotiomycetes</taxon>
        <taxon>Chaetothyriomycetidae</taxon>
        <taxon>Chaetothyriales</taxon>
        <taxon>Herpotrichiellaceae</taxon>
        <taxon>Exophiala</taxon>
    </lineage>
</organism>
<name>A0A072PPK8_9EURO</name>
<keyword evidence="4" id="KW-1185">Reference proteome</keyword>
<dbReference type="GeneID" id="25274978"/>